<dbReference type="CDD" id="cd20336">
    <property type="entry name" value="Rcat_RBR"/>
    <property type="match status" value="1"/>
</dbReference>
<dbReference type="OrthoDB" id="1431934at2759"/>
<feature type="region of interest" description="Disordered" evidence="9">
    <location>
        <begin position="1"/>
        <end position="83"/>
    </location>
</feature>
<organism evidence="11 12">
    <name type="scientific">Clohesyomyces aquaticus</name>
    <dbReference type="NCBI Taxonomy" id="1231657"/>
    <lineage>
        <taxon>Eukaryota</taxon>
        <taxon>Fungi</taxon>
        <taxon>Dikarya</taxon>
        <taxon>Ascomycota</taxon>
        <taxon>Pezizomycotina</taxon>
        <taxon>Dothideomycetes</taxon>
        <taxon>Pleosporomycetidae</taxon>
        <taxon>Pleosporales</taxon>
        <taxon>Lindgomycetaceae</taxon>
        <taxon>Clohesyomyces</taxon>
    </lineage>
</organism>
<dbReference type="GO" id="GO:0016567">
    <property type="term" value="P:protein ubiquitination"/>
    <property type="evidence" value="ECO:0007669"/>
    <property type="project" value="InterPro"/>
</dbReference>
<dbReference type="GO" id="GO:0008270">
    <property type="term" value="F:zinc ion binding"/>
    <property type="evidence" value="ECO:0007669"/>
    <property type="project" value="UniProtKB-KW"/>
</dbReference>
<evidence type="ECO:0000256" key="6">
    <source>
        <dbReference type="ARBA" id="ARBA00022771"/>
    </source>
</evidence>
<keyword evidence="4" id="KW-0479">Metal-binding</keyword>
<evidence type="ECO:0000256" key="9">
    <source>
        <dbReference type="SAM" id="MobiDB-lite"/>
    </source>
</evidence>
<evidence type="ECO:0000256" key="7">
    <source>
        <dbReference type="ARBA" id="ARBA00022786"/>
    </source>
</evidence>
<keyword evidence="6" id="KW-0863">Zinc-finger</keyword>
<evidence type="ECO:0000259" key="10">
    <source>
        <dbReference type="PROSITE" id="PS51873"/>
    </source>
</evidence>
<dbReference type="Proteomes" id="UP000193144">
    <property type="component" value="Unassembled WGS sequence"/>
</dbReference>
<dbReference type="STRING" id="1231657.A0A1Y1Z0X7"/>
<accession>A0A1Y1Z0X7</accession>
<feature type="compositionally biased region" description="Basic and acidic residues" evidence="9">
    <location>
        <begin position="68"/>
        <end position="79"/>
    </location>
</feature>
<feature type="compositionally biased region" description="Basic and acidic residues" evidence="9">
    <location>
        <begin position="1"/>
        <end position="16"/>
    </location>
</feature>
<comment type="catalytic activity">
    <reaction evidence="1">
        <text>[E2 ubiquitin-conjugating enzyme]-S-ubiquitinyl-L-cysteine + [acceptor protein]-L-lysine = [E2 ubiquitin-conjugating enzyme]-L-cysteine + [acceptor protein]-N(6)-ubiquitinyl-L-lysine.</text>
        <dbReference type="EC" id="2.3.2.31"/>
    </reaction>
</comment>
<dbReference type="PROSITE" id="PS51873">
    <property type="entry name" value="TRIAD"/>
    <property type="match status" value="1"/>
</dbReference>
<evidence type="ECO:0000313" key="11">
    <source>
        <dbReference type="EMBL" id="ORY03465.1"/>
    </source>
</evidence>
<keyword evidence="8" id="KW-0862">Zinc</keyword>
<name>A0A1Y1Z0X7_9PLEO</name>
<keyword evidence="3" id="KW-0808">Transferase</keyword>
<dbReference type="InterPro" id="IPR044066">
    <property type="entry name" value="TRIAD_supradom"/>
</dbReference>
<evidence type="ECO:0000256" key="2">
    <source>
        <dbReference type="ARBA" id="ARBA00012251"/>
    </source>
</evidence>
<evidence type="ECO:0000256" key="4">
    <source>
        <dbReference type="ARBA" id="ARBA00022723"/>
    </source>
</evidence>
<evidence type="ECO:0000313" key="12">
    <source>
        <dbReference type="Proteomes" id="UP000193144"/>
    </source>
</evidence>
<keyword evidence="5" id="KW-0677">Repeat</keyword>
<dbReference type="EC" id="2.3.2.31" evidence="2"/>
<dbReference type="Pfam" id="PF01485">
    <property type="entry name" value="IBR"/>
    <property type="match status" value="1"/>
</dbReference>
<dbReference type="CDD" id="cd20335">
    <property type="entry name" value="BRcat_RBR"/>
    <property type="match status" value="1"/>
</dbReference>
<feature type="compositionally biased region" description="Low complexity" evidence="9">
    <location>
        <begin position="29"/>
        <end position="48"/>
    </location>
</feature>
<dbReference type="PANTHER" id="PTHR11685">
    <property type="entry name" value="RBR FAMILY RING FINGER AND IBR DOMAIN-CONTAINING"/>
    <property type="match status" value="1"/>
</dbReference>
<evidence type="ECO:0000256" key="5">
    <source>
        <dbReference type="ARBA" id="ARBA00022737"/>
    </source>
</evidence>
<dbReference type="InterPro" id="IPR031127">
    <property type="entry name" value="E3_UB_ligase_RBR"/>
</dbReference>
<dbReference type="InterPro" id="IPR002867">
    <property type="entry name" value="IBR_dom"/>
</dbReference>
<dbReference type="SUPFAM" id="SSF57850">
    <property type="entry name" value="RING/U-box"/>
    <property type="match status" value="1"/>
</dbReference>
<proteinExistence type="predicted"/>
<reference evidence="11 12" key="1">
    <citation type="submission" date="2016-07" db="EMBL/GenBank/DDBJ databases">
        <title>Pervasive Adenine N6-methylation of Active Genes in Fungi.</title>
        <authorList>
            <consortium name="DOE Joint Genome Institute"/>
            <person name="Mondo S.J."/>
            <person name="Dannebaum R.O."/>
            <person name="Kuo R.C."/>
            <person name="Labutti K."/>
            <person name="Haridas S."/>
            <person name="Kuo A."/>
            <person name="Salamov A."/>
            <person name="Ahrendt S.R."/>
            <person name="Lipzen A."/>
            <person name="Sullivan W."/>
            <person name="Andreopoulos W.B."/>
            <person name="Clum A."/>
            <person name="Lindquist E."/>
            <person name="Daum C."/>
            <person name="Ramamoorthy G.K."/>
            <person name="Gryganskyi A."/>
            <person name="Culley D."/>
            <person name="Magnuson J.K."/>
            <person name="James T.Y."/>
            <person name="O'Malley M.A."/>
            <person name="Stajich J.E."/>
            <person name="Spatafora J.W."/>
            <person name="Visel A."/>
            <person name="Grigoriev I.V."/>
        </authorList>
    </citation>
    <scope>NUCLEOTIDE SEQUENCE [LARGE SCALE GENOMIC DNA]</scope>
    <source>
        <strain evidence="11 12">CBS 115471</strain>
    </source>
</reference>
<protein>
    <recommendedName>
        <fullName evidence="2">RBR-type E3 ubiquitin transferase</fullName>
        <ecNumber evidence="2">2.3.2.31</ecNumber>
    </recommendedName>
</protein>
<keyword evidence="7" id="KW-0833">Ubl conjugation pathway</keyword>
<dbReference type="EMBL" id="MCFA01000146">
    <property type="protein sequence ID" value="ORY03465.1"/>
    <property type="molecule type" value="Genomic_DNA"/>
</dbReference>
<evidence type="ECO:0000256" key="8">
    <source>
        <dbReference type="ARBA" id="ARBA00022833"/>
    </source>
</evidence>
<keyword evidence="12" id="KW-1185">Reference proteome</keyword>
<dbReference type="GO" id="GO:0061630">
    <property type="term" value="F:ubiquitin protein ligase activity"/>
    <property type="evidence" value="ECO:0007669"/>
    <property type="project" value="UniProtKB-EC"/>
</dbReference>
<gene>
    <name evidence="11" type="ORF">BCR34DRAFT_634981</name>
</gene>
<comment type="caution">
    <text evidence="11">The sequence shown here is derived from an EMBL/GenBank/DDBJ whole genome shotgun (WGS) entry which is preliminary data.</text>
</comment>
<dbReference type="Gene3D" id="1.20.120.1750">
    <property type="match status" value="1"/>
</dbReference>
<dbReference type="AlphaFoldDB" id="A0A1Y1Z0X7"/>
<feature type="domain" description="RING-type" evidence="10">
    <location>
        <begin position="88"/>
        <end position="297"/>
    </location>
</feature>
<evidence type="ECO:0000256" key="1">
    <source>
        <dbReference type="ARBA" id="ARBA00001798"/>
    </source>
</evidence>
<sequence>MAPTTRLKENPDRKVDYSGQAHRGQARKASTAGPAKANASATAAASLTIRTQNPGPLTAAAGVAKKSTAKDKQKEKSASEKAPVPRAKARTCLLCAAYKQPKAYSRPGESVCRHFVDTCRLWDNARLHRLLRSDENFITCLHPDCGAYFSIEDCASQIKGEPEAGKHAKGKGSQRADDVKIRKQAAHPLMVCPVCDFQMCGECNRPAHKGKSCDAVKEKENQESEKAMTKLGTKPCPKCGVRIEKTGGCNHMHSRPTHTLSTMPKPVQSAAHPESPRMVGTTSMATRANFFSSWMRNKMHYSSRSRCWIGYNFTRAGMGFSESSTGTLDVYSYHLGRCGKF</sequence>
<feature type="region of interest" description="Disordered" evidence="9">
    <location>
        <begin position="255"/>
        <end position="279"/>
    </location>
</feature>
<evidence type="ECO:0000256" key="3">
    <source>
        <dbReference type="ARBA" id="ARBA00022679"/>
    </source>
</evidence>